<organism evidence="1 2">
    <name type="scientific">Phytopseudomonas flavescens</name>
    <dbReference type="NCBI Taxonomy" id="29435"/>
    <lineage>
        <taxon>Bacteria</taxon>
        <taxon>Pseudomonadati</taxon>
        <taxon>Pseudomonadota</taxon>
        <taxon>Gammaproteobacteria</taxon>
        <taxon>Pseudomonadales</taxon>
        <taxon>Pseudomonadaceae</taxon>
        <taxon>Phytopseudomonas</taxon>
    </lineage>
</organism>
<name>A0A7Z0BR43_9GAMM</name>
<dbReference type="RefSeq" id="WP_156152676.1">
    <property type="nucleotide sequence ID" value="NZ_JACBYV010000001.1"/>
</dbReference>
<accession>A0A7Z0BR43</accession>
<dbReference type="AlphaFoldDB" id="A0A7Z0BR43"/>
<evidence type="ECO:0000313" key="1">
    <source>
        <dbReference type="EMBL" id="NYH73806.1"/>
    </source>
</evidence>
<protein>
    <recommendedName>
        <fullName evidence="3">FAD dependent oxidoreductase</fullName>
    </recommendedName>
</protein>
<dbReference type="Proteomes" id="UP000578688">
    <property type="component" value="Unassembled WGS sequence"/>
</dbReference>
<evidence type="ECO:0000313" key="2">
    <source>
        <dbReference type="Proteomes" id="UP000578688"/>
    </source>
</evidence>
<dbReference type="SUPFAM" id="SSF51905">
    <property type="entry name" value="FAD/NAD(P)-binding domain"/>
    <property type="match status" value="1"/>
</dbReference>
<dbReference type="InterPro" id="IPR036188">
    <property type="entry name" value="FAD/NAD-bd_sf"/>
</dbReference>
<evidence type="ECO:0008006" key="3">
    <source>
        <dbReference type="Google" id="ProtNLM"/>
    </source>
</evidence>
<dbReference type="EMBL" id="JACBYV010000001">
    <property type="protein sequence ID" value="NYH73806.1"/>
    <property type="molecule type" value="Genomic_DNA"/>
</dbReference>
<reference evidence="1 2" key="1">
    <citation type="submission" date="2020-07" db="EMBL/GenBank/DDBJ databases">
        <title>Genomic analyses of the natural microbiome of Caenorhabditis elegans.</title>
        <authorList>
            <person name="Samuel B."/>
        </authorList>
    </citation>
    <scope>NUCLEOTIDE SEQUENCE [LARGE SCALE GENOMIC DNA]</scope>
    <source>
        <strain evidence="1 2">BIGb0408</strain>
    </source>
</reference>
<comment type="caution">
    <text evidence="1">The sequence shown here is derived from an EMBL/GenBank/DDBJ whole genome shotgun (WGS) entry which is preliminary data.</text>
</comment>
<proteinExistence type="predicted"/>
<gene>
    <name evidence="1" type="ORF">FHR27_002416</name>
</gene>
<sequence>MPALHYDQVLIGNNLAVMVAALACADAGQRVLLATDGLILGGHFAGIIAGGKLFDLGMVALDLKVSGKQLNDVRYYDPAIRNHNAHFASSIKAFLGSLIDIRRVNCPQVWLEGRRYPDYLLSNKLDAFRGDVLVQEITNDPHGQSTHLHASNKVSDPNYRDLSYASASVYNHGKYIHNRYIEPVCQKILGCSSESISASFHRLGWLPLYYPETLNEVIRGEACSLPEYPFWTTDQGCVAELVRFIARALESHSLVDIDRSRMLAVDSTQQTPRLRLESGLPIDCQRLAAGLADRRLAELTGVPVIRHLQRIDVRVVFLLIHRDSMPAFFPCLFIADEKVAAYRVTDQDSMAGLDPQWHRVSVEFNQDQFVKYYPDPVKADEAVLHELLYLSVVSELRSAHIVRTLVAPKALPLPSLDNLPYLDQPVFDLERLGRVELTGSLLGAALASLNDQIIQGMKIAAR</sequence>
<keyword evidence="2" id="KW-1185">Reference proteome</keyword>